<evidence type="ECO:0000313" key="2">
    <source>
        <dbReference type="Proteomes" id="UP000053617"/>
    </source>
</evidence>
<dbReference type="EMBL" id="KN847477">
    <property type="protein sequence ID" value="KIX06167.1"/>
    <property type="molecule type" value="Genomic_DNA"/>
</dbReference>
<accession>A0A0D2FVH7</accession>
<dbReference type="OrthoDB" id="5380555at2759"/>
<proteinExistence type="predicted"/>
<reference evidence="1 2" key="1">
    <citation type="submission" date="2015-01" db="EMBL/GenBank/DDBJ databases">
        <title>The Genome Sequence of Rhinocladiella mackenzie CBS 650.93.</title>
        <authorList>
            <consortium name="The Broad Institute Genomics Platform"/>
            <person name="Cuomo C."/>
            <person name="de Hoog S."/>
            <person name="Gorbushina A."/>
            <person name="Stielow B."/>
            <person name="Teixiera M."/>
            <person name="Abouelleil A."/>
            <person name="Chapman S.B."/>
            <person name="Priest M."/>
            <person name="Young S.K."/>
            <person name="Wortman J."/>
            <person name="Nusbaum C."/>
            <person name="Birren B."/>
        </authorList>
    </citation>
    <scope>NUCLEOTIDE SEQUENCE [LARGE SCALE GENOMIC DNA]</scope>
    <source>
        <strain evidence="1 2">CBS 650.93</strain>
    </source>
</reference>
<dbReference type="Proteomes" id="UP000053617">
    <property type="component" value="Unassembled WGS sequence"/>
</dbReference>
<sequence>MQASSNSCTNRWIYEVTEPFLRICSGAPAVVNDTQLALQKDEHGSYQRIPYVKVLRRFKLSDLSVRLPEKATYPRFVDLLITTKKNTYTLIEFKNIQLPYLGLDGDNSDRAKQLETMGLEENLGLRFKKDKFRSGTIRNRVDGRGRSQNSGNVRKQLQSYIKGPSVQREITDKNFRAFAVIIVGSRQILVREMDRHGKWVSGIKLAWNGQTSGIKLAASIGSRREYRKMDMKP</sequence>
<evidence type="ECO:0000313" key="1">
    <source>
        <dbReference type="EMBL" id="KIX06167.1"/>
    </source>
</evidence>
<gene>
    <name evidence="1" type="ORF">Z518_04141</name>
</gene>
<keyword evidence="2" id="KW-1185">Reference proteome</keyword>
<dbReference type="GeneID" id="25292212"/>
<dbReference type="AlphaFoldDB" id="A0A0D2FVH7"/>
<dbReference type="RefSeq" id="XP_013273303.1">
    <property type="nucleotide sequence ID" value="XM_013417849.1"/>
</dbReference>
<dbReference type="VEuPathDB" id="FungiDB:Z518_04141"/>
<dbReference type="HOGENOM" id="CLU_1190444_0_0_1"/>
<name>A0A0D2FVH7_9EURO</name>
<protein>
    <submittedName>
        <fullName evidence="1">Uncharacterized protein</fullName>
    </submittedName>
</protein>
<organism evidence="1 2">
    <name type="scientific">Rhinocladiella mackenziei CBS 650.93</name>
    <dbReference type="NCBI Taxonomy" id="1442369"/>
    <lineage>
        <taxon>Eukaryota</taxon>
        <taxon>Fungi</taxon>
        <taxon>Dikarya</taxon>
        <taxon>Ascomycota</taxon>
        <taxon>Pezizomycotina</taxon>
        <taxon>Eurotiomycetes</taxon>
        <taxon>Chaetothyriomycetidae</taxon>
        <taxon>Chaetothyriales</taxon>
        <taxon>Herpotrichiellaceae</taxon>
        <taxon>Rhinocladiella</taxon>
    </lineage>
</organism>